<dbReference type="GO" id="GO:0003700">
    <property type="term" value="F:DNA-binding transcription factor activity"/>
    <property type="evidence" value="ECO:0007669"/>
    <property type="project" value="InterPro"/>
</dbReference>
<protein>
    <recommendedName>
        <fullName evidence="4">HTH rpiR-type domain-containing protein</fullName>
    </recommendedName>
</protein>
<reference evidence="5 6" key="1">
    <citation type="submission" date="2013-09" db="EMBL/GenBank/DDBJ databases">
        <title>The Genome Sequence of Enterococcus faecium 10/96A.</title>
        <authorList>
            <consortium name="The Broad Institute Genome Sequencing Platform"/>
            <consortium name="The Broad Institute Genome Sequencing Center for Infectious Disease"/>
            <person name="Earl A.M."/>
            <person name="Gilmore M.S."/>
            <person name="Lebreton F."/>
            <person name="Courvalin P."/>
            <person name="Walker B."/>
            <person name="Young S.K."/>
            <person name="Zeng Q."/>
            <person name="Gargeya S."/>
            <person name="Fitzgerald M."/>
            <person name="Haas B."/>
            <person name="Abouelleil A."/>
            <person name="Alvarado L."/>
            <person name="Arachchi H.M."/>
            <person name="Berlin A.M."/>
            <person name="Chapman S.B."/>
            <person name="Dewar J."/>
            <person name="Goldberg J."/>
            <person name="Griggs A."/>
            <person name="Gujja S."/>
            <person name="Hansen M."/>
            <person name="Howarth C."/>
            <person name="Imamovic A."/>
            <person name="Larimer J."/>
            <person name="McCowan C."/>
            <person name="Murphy C."/>
            <person name="Neiman D."/>
            <person name="Pearson M."/>
            <person name="Priest M."/>
            <person name="Roberts A."/>
            <person name="Saif S."/>
            <person name="Shea T."/>
            <person name="Sisk P."/>
            <person name="Sykes S."/>
            <person name="Wortman J."/>
            <person name="Nusbaum C."/>
            <person name="Birren B."/>
        </authorList>
    </citation>
    <scope>NUCLEOTIDE SEQUENCE [LARGE SCALE GENOMIC DNA]</scope>
    <source>
        <strain evidence="5 6">10/96A</strain>
    </source>
</reference>
<organism evidence="5 6">
    <name type="scientific">Enterococcus faecium 10/96A</name>
    <dbReference type="NCBI Taxonomy" id="1391465"/>
    <lineage>
        <taxon>Bacteria</taxon>
        <taxon>Bacillati</taxon>
        <taxon>Bacillota</taxon>
        <taxon>Bacilli</taxon>
        <taxon>Lactobacillales</taxon>
        <taxon>Enterococcaceae</taxon>
        <taxon>Enterococcus</taxon>
    </lineage>
</organism>
<dbReference type="PROSITE" id="PS51071">
    <property type="entry name" value="HTH_RPIR"/>
    <property type="match status" value="1"/>
</dbReference>
<sequence length="251" mass="28561">MDFEQNVRLNFDLLSDNEKDMVFFIRTHKAQVVHMSIVELGEQLLSSKSSVLRLAKKLGFRGYSEMKYSLEQSIVQSVIPPTDLIALLKDEINRTFQLADQTNFQPILEQLKAAKTVVVYATGFTQNNFSKDFVNDLILSGRPAMLISGETNFEMLSHTLTKDDFVIVTSLSGETPSIKSTIKNLNMNRIPLCGVTELGKNFLSEHSDFLLYYETRELPSNLIEGSRSMIGLNILLSILSRKYREFILFDE</sequence>
<dbReference type="Gene3D" id="3.40.50.10490">
    <property type="entry name" value="Glucose-6-phosphate isomerase like protein, domain 1"/>
    <property type="match status" value="1"/>
</dbReference>
<dbReference type="InterPro" id="IPR046348">
    <property type="entry name" value="SIS_dom_sf"/>
</dbReference>
<keyword evidence="3" id="KW-0804">Transcription</keyword>
<dbReference type="InterPro" id="IPR035472">
    <property type="entry name" value="RpiR-like_SIS"/>
</dbReference>
<comment type="caution">
    <text evidence="5">The sequence shown here is derived from an EMBL/GenBank/DDBJ whole genome shotgun (WGS) entry which is preliminary data.</text>
</comment>
<dbReference type="GO" id="GO:0097367">
    <property type="term" value="F:carbohydrate derivative binding"/>
    <property type="evidence" value="ECO:0007669"/>
    <property type="project" value="InterPro"/>
</dbReference>
<name>A0AAV3L5S4_ENTFC</name>
<keyword evidence="2" id="KW-0238">DNA-binding</keyword>
<dbReference type="CDD" id="cd05013">
    <property type="entry name" value="SIS_RpiR"/>
    <property type="match status" value="1"/>
</dbReference>
<evidence type="ECO:0000256" key="1">
    <source>
        <dbReference type="ARBA" id="ARBA00023015"/>
    </source>
</evidence>
<dbReference type="PANTHER" id="PTHR30514:SF1">
    <property type="entry name" value="HTH-TYPE TRANSCRIPTIONAL REGULATOR HEXR-RELATED"/>
    <property type="match status" value="1"/>
</dbReference>
<dbReference type="AlphaFoldDB" id="A0AAV3L5S4"/>
<evidence type="ECO:0000259" key="4">
    <source>
        <dbReference type="PROSITE" id="PS51071"/>
    </source>
</evidence>
<dbReference type="GO" id="GO:1901135">
    <property type="term" value="P:carbohydrate derivative metabolic process"/>
    <property type="evidence" value="ECO:0007669"/>
    <property type="project" value="InterPro"/>
</dbReference>
<keyword evidence="1" id="KW-0805">Transcription regulation</keyword>
<dbReference type="PANTHER" id="PTHR30514">
    <property type="entry name" value="GLUCOKINASE"/>
    <property type="match status" value="1"/>
</dbReference>
<dbReference type="Pfam" id="PF01418">
    <property type="entry name" value="HTH_6"/>
    <property type="match status" value="1"/>
</dbReference>
<gene>
    <name evidence="5" type="ORF">O991_00469</name>
</gene>
<dbReference type="InterPro" id="IPR001347">
    <property type="entry name" value="SIS_dom"/>
</dbReference>
<dbReference type="InterPro" id="IPR009057">
    <property type="entry name" value="Homeodomain-like_sf"/>
</dbReference>
<evidence type="ECO:0000256" key="2">
    <source>
        <dbReference type="ARBA" id="ARBA00023125"/>
    </source>
</evidence>
<dbReference type="GO" id="GO:0003677">
    <property type="term" value="F:DNA binding"/>
    <property type="evidence" value="ECO:0007669"/>
    <property type="project" value="UniProtKB-KW"/>
</dbReference>
<dbReference type="InterPro" id="IPR047640">
    <property type="entry name" value="RpiR-like"/>
</dbReference>
<dbReference type="SUPFAM" id="SSF46689">
    <property type="entry name" value="Homeodomain-like"/>
    <property type="match status" value="1"/>
</dbReference>
<dbReference type="RefSeq" id="WP_002301825.1">
    <property type="nucleotide sequence ID" value="NZ_KI518299.1"/>
</dbReference>
<dbReference type="SUPFAM" id="SSF53697">
    <property type="entry name" value="SIS domain"/>
    <property type="match status" value="1"/>
</dbReference>
<feature type="domain" description="HTH rpiR-type" evidence="4">
    <location>
        <begin position="1"/>
        <end position="77"/>
    </location>
</feature>
<dbReference type="Proteomes" id="UP000017126">
    <property type="component" value="Unassembled WGS sequence"/>
</dbReference>
<proteinExistence type="predicted"/>
<evidence type="ECO:0000313" key="6">
    <source>
        <dbReference type="Proteomes" id="UP000017126"/>
    </source>
</evidence>
<evidence type="ECO:0000313" key="5">
    <source>
        <dbReference type="EMBL" id="ERT51601.1"/>
    </source>
</evidence>
<evidence type="ECO:0000256" key="3">
    <source>
        <dbReference type="ARBA" id="ARBA00023163"/>
    </source>
</evidence>
<dbReference type="EMBL" id="AXOL01000007">
    <property type="protein sequence ID" value="ERT51601.1"/>
    <property type="molecule type" value="Genomic_DNA"/>
</dbReference>
<dbReference type="InterPro" id="IPR000281">
    <property type="entry name" value="HTH_RpiR"/>
</dbReference>
<dbReference type="Pfam" id="PF01380">
    <property type="entry name" value="SIS"/>
    <property type="match status" value="1"/>
</dbReference>
<accession>A0AAV3L5S4</accession>
<dbReference type="InterPro" id="IPR036388">
    <property type="entry name" value="WH-like_DNA-bd_sf"/>
</dbReference>
<dbReference type="Gene3D" id="1.10.10.10">
    <property type="entry name" value="Winged helix-like DNA-binding domain superfamily/Winged helix DNA-binding domain"/>
    <property type="match status" value="1"/>
</dbReference>